<evidence type="ECO:0000313" key="1">
    <source>
        <dbReference type="EnsemblPlants" id="MELO3C034279.2.1"/>
    </source>
</evidence>
<dbReference type="EnsemblPlants" id="MELO3C034279.2.1">
    <property type="protein sequence ID" value="MELO3C034279.2.1"/>
    <property type="gene ID" value="MELO3C034279.2"/>
</dbReference>
<name>A0A9I9EIH7_CUCME</name>
<organism evidence="1">
    <name type="scientific">Cucumis melo</name>
    <name type="common">Muskmelon</name>
    <dbReference type="NCBI Taxonomy" id="3656"/>
    <lineage>
        <taxon>Eukaryota</taxon>
        <taxon>Viridiplantae</taxon>
        <taxon>Streptophyta</taxon>
        <taxon>Embryophyta</taxon>
        <taxon>Tracheophyta</taxon>
        <taxon>Spermatophyta</taxon>
        <taxon>Magnoliopsida</taxon>
        <taxon>eudicotyledons</taxon>
        <taxon>Gunneridae</taxon>
        <taxon>Pentapetalae</taxon>
        <taxon>rosids</taxon>
        <taxon>fabids</taxon>
        <taxon>Cucurbitales</taxon>
        <taxon>Cucurbitaceae</taxon>
        <taxon>Benincaseae</taxon>
        <taxon>Cucumis</taxon>
    </lineage>
</organism>
<protein>
    <submittedName>
        <fullName evidence="1">Uncharacterized protein</fullName>
    </submittedName>
</protein>
<proteinExistence type="predicted"/>
<dbReference type="AlphaFoldDB" id="A0A9I9EIH7"/>
<accession>A0A9I9EIH7</accession>
<sequence length="61" mass="7150">MIEKGISLYQGAMPGFLAAPTREFIWKRFFQGVTTIRLEVVKMFYKGYINEEEHYAMVKGQ</sequence>
<dbReference type="Gramene" id="MELO3C034279.2.1">
    <property type="protein sequence ID" value="MELO3C034279.2.1"/>
    <property type="gene ID" value="MELO3C034279.2"/>
</dbReference>
<reference evidence="1" key="1">
    <citation type="submission" date="2023-03" db="UniProtKB">
        <authorList>
            <consortium name="EnsemblPlants"/>
        </authorList>
    </citation>
    <scope>IDENTIFICATION</scope>
</reference>